<organism evidence="4 5">
    <name type="scientific">Dialister invisus DSM 15470</name>
    <dbReference type="NCBI Taxonomy" id="592028"/>
    <lineage>
        <taxon>Bacteria</taxon>
        <taxon>Bacillati</taxon>
        <taxon>Bacillota</taxon>
        <taxon>Negativicutes</taxon>
        <taxon>Veillonellales</taxon>
        <taxon>Veillonellaceae</taxon>
        <taxon>Dialister</taxon>
    </lineage>
</organism>
<accession>C9LNN1</accession>
<evidence type="ECO:0000256" key="3">
    <source>
        <dbReference type="SAM" id="SignalP"/>
    </source>
</evidence>
<protein>
    <submittedName>
        <fullName evidence="4">ABC transporter, solute-binding protein</fullName>
    </submittedName>
</protein>
<dbReference type="OrthoDB" id="179400at2"/>
<dbReference type="GO" id="GO:0030288">
    <property type="term" value="C:outer membrane-bounded periplasmic space"/>
    <property type="evidence" value="ECO:0007669"/>
    <property type="project" value="TreeGrafter"/>
</dbReference>
<dbReference type="HOGENOM" id="CLU_026974_0_1_9"/>
<dbReference type="Pfam" id="PF13343">
    <property type="entry name" value="SBP_bac_6"/>
    <property type="match status" value="1"/>
</dbReference>
<dbReference type="Proteomes" id="UP000004736">
    <property type="component" value="Unassembled WGS sequence"/>
</dbReference>
<feature type="chain" id="PRO_5039286757" evidence="3">
    <location>
        <begin position="24"/>
        <end position="352"/>
    </location>
</feature>
<dbReference type="PANTHER" id="PTHR30006">
    <property type="entry name" value="THIAMINE-BINDING PERIPLASMIC PROTEIN-RELATED"/>
    <property type="match status" value="1"/>
</dbReference>
<feature type="binding site" evidence="2">
    <location>
        <position position="54"/>
    </location>
    <ligand>
        <name>Fe cation</name>
        <dbReference type="ChEBI" id="CHEBI:24875"/>
    </ligand>
</feature>
<dbReference type="InterPro" id="IPR026045">
    <property type="entry name" value="Ferric-bd"/>
</dbReference>
<reference evidence="4" key="1">
    <citation type="submission" date="2009-09" db="EMBL/GenBank/DDBJ databases">
        <authorList>
            <person name="Weinstock G."/>
            <person name="Sodergren E."/>
            <person name="Clifton S."/>
            <person name="Fulton L."/>
            <person name="Fulton B."/>
            <person name="Courtney L."/>
            <person name="Fronick C."/>
            <person name="Harrison M."/>
            <person name="Strong C."/>
            <person name="Farmer C."/>
            <person name="Delahaunty K."/>
            <person name="Markovic C."/>
            <person name="Hall O."/>
            <person name="Minx P."/>
            <person name="Tomlinson C."/>
            <person name="Mitreva M."/>
            <person name="Nelson J."/>
            <person name="Hou S."/>
            <person name="Wollam A."/>
            <person name="Pepin K.H."/>
            <person name="Johnson M."/>
            <person name="Bhonagiri V."/>
            <person name="Nash W.E."/>
            <person name="Warren W."/>
            <person name="Chinwalla A."/>
            <person name="Mardis E.R."/>
            <person name="Wilson R.K."/>
        </authorList>
    </citation>
    <scope>NUCLEOTIDE SEQUENCE [LARGE SCALE GENOMIC DNA]</scope>
    <source>
        <strain evidence="4">DSM 15470</strain>
    </source>
</reference>
<dbReference type="STRING" id="592028.GCWU000321_01154"/>
<keyword evidence="2" id="KW-0479">Metal-binding</keyword>
<proteinExistence type="predicted"/>
<keyword evidence="5" id="KW-1185">Reference proteome</keyword>
<evidence type="ECO:0000313" key="5">
    <source>
        <dbReference type="Proteomes" id="UP000004736"/>
    </source>
</evidence>
<keyword evidence="1 3" id="KW-0732">Signal</keyword>
<evidence type="ECO:0000256" key="2">
    <source>
        <dbReference type="PIRSR" id="PIRSR002825-1"/>
    </source>
</evidence>
<dbReference type="GO" id="GO:0015888">
    <property type="term" value="P:thiamine transport"/>
    <property type="evidence" value="ECO:0007669"/>
    <property type="project" value="TreeGrafter"/>
</dbReference>
<dbReference type="EMBL" id="ACIM02000001">
    <property type="protein sequence ID" value="EEW97167.1"/>
    <property type="molecule type" value="Genomic_DNA"/>
</dbReference>
<dbReference type="AlphaFoldDB" id="C9LNN1"/>
<sequence length="352" mass="37913">MFFMKWKALAACTLAGLALIAAGCGGGDKAAAGGAKAGGQDLKGKKLVMYVSFHEDTAKELADLFKKQTGADVSFIRLPTGEALARITAEKDAPKADIWLGGTADAHAKAAADGLLEAYKSKNAKMIMPEYQDKDGFWYGTYLEVLAIGYNEKRFNEEFKPKGVAAPTTLQDLLKPEFKGEIIMPDPRKSGTGNTFISSVLQNMGEEKGWEYLKALKPQVAQFTPSGFTPGQKAGAGEYLIAVNFISDQNLVSAKGQKLVSTIYDQAGWTVCPVGKIKNKVNEDVAKAFIDFVLTKEAGDILVKTTNGIACNPEVAPPQGMKPLKELPLFKTYDLVKAGADKQKNCDTFFAE</sequence>
<dbReference type="CDD" id="cd13544">
    <property type="entry name" value="PBP2_Fbp_like_1"/>
    <property type="match status" value="1"/>
</dbReference>
<dbReference type="GO" id="GO:0030976">
    <property type="term" value="F:thiamine pyrophosphate binding"/>
    <property type="evidence" value="ECO:0007669"/>
    <property type="project" value="TreeGrafter"/>
</dbReference>
<dbReference type="eggNOG" id="COG1840">
    <property type="taxonomic scope" value="Bacteria"/>
</dbReference>
<dbReference type="GO" id="GO:0046872">
    <property type="term" value="F:metal ion binding"/>
    <property type="evidence" value="ECO:0007669"/>
    <property type="project" value="UniProtKB-KW"/>
</dbReference>
<gene>
    <name evidence="4" type="ORF">GCWU000321_01154</name>
</gene>
<dbReference type="PROSITE" id="PS51257">
    <property type="entry name" value="PROKAR_LIPOPROTEIN"/>
    <property type="match status" value="1"/>
</dbReference>
<comment type="caution">
    <text evidence="4">The sequence shown here is derived from an EMBL/GenBank/DDBJ whole genome shotgun (WGS) entry which is preliminary data.</text>
</comment>
<dbReference type="SUPFAM" id="SSF53850">
    <property type="entry name" value="Periplasmic binding protein-like II"/>
    <property type="match status" value="1"/>
</dbReference>
<keyword evidence="2" id="KW-0408">Iron</keyword>
<dbReference type="Gene3D" id="3.40.190.10">
    <property type="entry name" value="Periplasmic binding protein-like II"/>
    <property type="match status" value="2"/>
</dbReference>
<dbReference type="PANTHER" id="PTHR30006:SF2">
    <property type="entry name" value="ABC TRANSPORTER SUBSTRATE-BINDING PROTEIN"/>
    <property type="match status" value="1"/>
</dbReference>
<feature type="signal peptide" evidence="3">
    <location>
        <begin position="1"/>
        <end position="23"/>
    </location>
</feature>
<name>C9LNN1_9FIRM</name>
<evidence type="ECO:0000256" key="1">
    <source>
        <dbReference type="ARBA" id="ARBA00022729"/>
    </source>
</evidence>
<dbReference type="PIRSF" id="PIRSF002825">
    <property type="entry name" value="CfbpA"/>
    <property type="match status" value="1"/>
</dbReference>
<evidence type="ECO:0000313" key="4">
    <source>
        <dbReference type="EMBL" id="EEW97167.1"/>
    </source>
</evidence>
<dbReference type="GO" id="GO:0030975">
    <property type="term" value="F:thiamine binding"/>
    <property type="evidence" value="ECO:0007669"/>
    <property type="project" value="TreeGrafter"/>
</dbReference>